<dbReference type="SUPFAM" id="SSF81901">
    <property type="entry name" value="HCP-like"/>
    <property type="match status" value="1"/>
</dbReference>
<dbReference type="EMBL" id="ML978972">
    <property type="protein sequence ID" value="KAF1927440.1"/>
    <property type="molecule type" value="Genomic_DNA"/>
</dbReference>
<proteinExistence type="predicted"/>
<gene>
    <name evidence="1" type="ORF">M421DRAFT_38647</name>
</gene>
<dbReference type="InterPro" id="IPR011990">
    <property type="entry name" value="TPR-like_helical_dom_sf"/>
</dbReference>
<organism evidence="1 2">
    <name type="scientific">Didymella exigua CBS 183.55</name>
    <dbReference type="NCBI Taxonomy" id="1150837"/>
    <lineage>
        <taxon>Eukaryota</taxon>
        <taxon>Fungi</taxon>
        <taxon>Dikarya</taxon>
        <taxon>Ascomycota</taxon>
        <taxon>Pezizomycotina</taxon>
        <taxon>Dothideomycetes</taxon>
        <taxon>Pleosporomycetidae</taxon>
        <taxon>Pleosporales</taxon>
        <taxon>Pleosporineae</taxon>
        <taxon>Didymellaceae</taxon>
        <taxon>Didymella</taxon>
    </lineage>
</organism>
<dbReference type="Proteomes" id="UP000800082">
    <property type="component" value="Unassembled WGS sequence"/>
</dbReference>
<dbReference type="GeneID" id="54347565"/>
<protein>
    <recommendedName>
        <fullName evidence="3">TPR-like protein</fullName>
    </recommendedName>
</protein>
<feature type="non-terminal residue" evidence="1">
    <location>
        <position position="1"/>
    </location>
</feature>
<evidence type="ECO:0000313" key="1">
    <source>
        <dbReference type="EMBL" id="KAF1927440.1"/>
    </source>
</evidence>
<keyword evidence="2" id="KW-1185">Reference proteome</keyword>
<accession>A0A6A5RJK0</accession>
<dbReference type="Gene3D" id="1.25.40.10">
    <property type="entry name" value="Tetratricopeptide repeat domain"/>
    <property type="match status" value="1"/>
</dbReference>
<evidence type="ECO:0000313" key="2">
    <source>
        <dbReference type="Proteomes" id="UP000800082"/>
    </source>
</evidence>
<reference evidence="1" key="1">
    <citation type="journal article" date="2020" name="Stud. Mycol.">
        <title>101 Dothideomycetes genomes: a test case for predicting lifestyles and emergence of pathogens.</title>
        <authorList>
            <person name="Haridas S."/>
            <person name="Albert R."/>
            <person name="Binder M."/>
            <person name="Bloem J."/>
            <person name="Labutti K."/>
            <person name="Salamov A."/>
            <person name="Andreopoulos B."/>
            <person name="Baker S."/>
            <person name="Barry K."/>
            <person name="Bills G."/>
            <person name="Bluhm B."/>
            <person name="Cannon C."/>
            <person name="Castanera R."/>
            <person name="Culley D."/>
            <person name="Daum C."/>
            <person name="Ezra D."/>
            <person name="Gonzalez J."/>
            <person name="Henrissat B."/>
            <person name="Kuo A."/>
            <person name="Liang C."/>
            <person name="Lipzen A."/>
            <person name="Lutzoni F."/>
            <person name="Magnuson J."/>
            <person name="Mondo S."/>
            <person name="Nolan M."/>
            <person name="Ohm R."/>
            <person name="Pangilinan J."/>
            <person name="Park H.-J."/>
            <person name="Ramirez L."/>
            <person name="Alfaro M."/>
            <person name="Sun H."/>
            <person name="Tritt A."/>
            <person name="Yoshinaga Y."/>
            <person name="Zwiers L.-H."/>
            <person name="Turgeon B."/>
            <person name="Goodwin S."/>
            <person name="Spatafora J."/>
            <person name="Crous P."/>
            <person name="Grigoriev I."/>
        </authorList>
    </citation>
    <scope>NUCLEOTIDE SEQUENCE</scope>
    <source>
        <strain evidence="1">CBS 183.55</strain>
    </source>
</reference>
<name>A0A6A5RJK0_9PLEO</name>
<dbReference type="AlphaFoldDB" id="A0A6A5RJK0"/>
<dbReference type="OrthoDB" id="5379420at2759"/>
<evidence type="ECO:0008006" key="3">
    <source>
        <dbReference type="Google" id="ProtNLM"/>
    </source>
</evidence>
<sequence>RTYAQKLQVNRLRAHVDQRARLGWYKMTRGQKILLVEPHVAEAIYNDFVAHQERKEYGKLVTQLMTKYNVSSEHLSGLALMTYSIPDLSDAAKRAMLPPSPHKANAALLLQGCADIGDPLAVKHILAAVYLSTHTAAAAPGARDLALRFPRPALAAYRTVLATLQLGGTPDPEALTLHGQFLERENRLASARAAYEKALQVPWVYAYSAQARHPAQLPVMAPWNALGYLLRGVARDAAAREQARRAFELGAAKGDDPLSYYELSLFCEPGTVDWLRCVTKAAASGHRDAMLQVALFHRRLSESAAPRPGAPAAALRSALGWLLGWREGSAARLAVEWFEAAGNAGHKAALLHLAEWHEATGRTEEARQVLDRIVEPSESGTEEEFPAVVHKAKGKLVGL</sequence>
<feature type="non-terminal residue" evidence="1">
    <location>
        <position position="399"/>
    </location>
</feature>
<dbReference type="RefSeq" id="XP_033447692.1">
    <property type="nucleotide sequence ID" value="XM_033589916.1"/>
</dbReference>
<dbReference type="SUPFAM" id="SSF48452">
    <property type="entry name" value="TPR-like"/>
    <property type="match status" value="1"/>
</dbReference>